<keyword evidence="4" id="KW-0812">Transmembrane</keyword>
<dbReference type="InterPro" id="IPR001173">
    <property type="entry name" value="Glyco_trans_2-like"/>
</dbReference>
<evidence type="ECO:0000256" key="4">
    <source>
        <dbReference type="SAM" id="Phobius"/>
    </source>
</evidence>
<keyword evidence="2" id="KW-0328">Glycosyltransferase</keyword>
<evidence type="ECO:0000313" key="6">
    <source>
        <dbReference type="EMBL" id="GEK21181.1"/>
    </source>
</evidence>
<feature type="transmembrane region" description="Helical" evidence="4">
    <location>
        <begin position="564"/>
        <end position="583"/>
    </location>
</feature>
<dbReference type="OrthoDB" id="9797391at2"/>
<organism evidence="6 7">
    <name type="scientific">Cellulomonas xylanilytica</name>
    <dbReference type="NCBI Taxonomy" id="233583"/>
    <lineage>
        <taxon>Bacteria</taxon>
        <taxon>Bacillati</taxon>
        <taxon>Actinomycetota</taxon>
        <taxon>Actinomycetes</taxon>
        <taxon>Micrococcales</taxon>
        <taxon>Cellulomonadaceae</taxon>
        <taxon>Cellulomonas</taxon>
    </lineage>
</organism>
<evidence type="ECO:0000256" key="3">
    <source>
        <dbReference type="ARBA" id="ARBA00022679"/>
    </source>
</evidence>
<name>A0A510V5G6_9CELL</name>
<protein>
    <recommendedName>
        <fullName evidence="5">Glycosyltransferase 2-like domain-containing protein</fullName>
    </recommendedName>
</protein>
<dbReference type="SUPFAM" id="SSF53448">
    <property type="entry name" value="Nucleotide-diphospho-sugar transferases"/>
    <property type="match status" value="1"/>
</dbReference>
<reference evidence="6 7" key="1">
    <citation type="submission" date="2019-07" db="EMBL/GenBank/DDBJ databases">
        <title>Whole genome shotgun sequence of Cellulomonas xylanilytica NBRC 101102.</title>
        <authorList>
            <person name="Hosoyama A."/>
            <person name="Uohara A."/>
            <person name="Ohji S."/>
            <person name="Ichikawa N."/>
        </authorList>
    </citation>
    <scope>NUCLEOTIDE SEQUENCE [LARGE SCALE GENOMIC DNA]</scope>
    <source>
        <strain evidence="6 7">NBRC 101102</strain>
    </source>
</reference>
<dbReference type="GO" id="GO:0016757">
    <property type="term" value="F:glycosyltransferase activity"/>
    <property type="evidence" value="ECO:0007669"/>
    <property type="project" value="UniProtKB-KW"/>
</dbReference>
<feature type="transmembrane region" description="Helical" evidence="4">
    <location>
        <begin position="76"/>
        <end position="99"/>
    </location>
</feature>
<keyword evidence="3" id="KW-0808">Transferase</keyword>
<comment type="similarity">
    <text evidence="1">Belongs to the glycosyltransferase 2 family.</text>
</comment>
<keyword evidence="4" id="KW-0472">Membrane</keyword>
<dbReference type="PANTHER" id="PTHR43630:SF1">
    <property type="entry name" value="POLY-BETA-1,6-N-ACETYL-D-GLUCOSAMINE SYNTHASE"/>
    <property type="match status" value="1"/>
</dbReference>
<feature type="transmembrane region" description="Helical" evidence="4">
    <location>
        <begin position="24"/>
        <end position="43"/>
    </location>
</feature>
<dbReference type="RefSeq" id="WP_146926994.1">
    <property type="nucleotide sequence ID" value="NZ_BJUB01000004.1"/>
</dbReference>
<feature type="domain" description="Glycosyltransferase 2-like" evidence="5">
    <location>
        <begin position="214"/>
        <end position="376"/>
    </location>
</feature>
<dbReference type="Pfam" id="PF00535">
    <property type="entry name" value="Glycos_transf_2"/>
    <property type="match status" value="1"/>
</dbReference>
<proteinExistence type="inferred from homology"/>
<dbReference type="EMBL" id="BJUB01000004">
    <property type="protein sequence ID" value="GEK21181.1"/>
    <property type="molecule type" value="Genomic_DNA"/>
</dbReference>
<feature type="transmembrane region" description="Helical" evidence="4">
    <location>
        <begin position="499"/>
        <end position="519"/>
    </location>
</feature>
<feature type="transmembrane region" description="Helical" evidence="4">
    <location>
        <begin position="603"/>
        <end position="627"/>
    </location>
</feature>
<accession>A0A510V5G6</accession>
<evidence type="ECO:0000259" key="5">
    <source>
        <dbReference type="Pfam" id="PF00535"/>
    </source>
</evidence>
<keyword evidence="4" id="KW-1133">Transmembrane helix</keyword>
<evidence type="ECO:0000256" key="2">
    <source>
        <dbReference type="ARBA" id="ARBA00022676"/>
    </source>
</evidence>
<dbReference type="Proteomes" id="UP000321118">
    <property type="component" value="Unassembled WGS sequence"/>
</dbReference>
<evidence type="ECO:0000313" key="7">
    <source>
        <dbReference type="Proteomes" id="UP000321118"/>
    </source>
</evidence>
<evidence type="ECO:0000256" key="1">
    <source>
        <dbReference type="ARBA" id="ARBA00006739"/>
    </source>
</evidence>
<feature type="transmembrane region" description="Helical" evidence="4">
    <location>
        <begin position="471"/>
        <end position="492"/>
    </location>
</feature>
<dbReference type="CDD" id="cd06423">
    <property type="entry name" value="CESA_like"/>
    <property type="match status" value="1"/>
</dbReference>
<comment type="caution">
    <text evidence="6">The sequence shown here is derived from an EMBL/GenBank/DDBJ whole genome shotgun (WGS) entry which is preliminary data.</text>
</comment>
<gene>
    <name evidence="6" type="ORF">CXY01_17010</name>
</gene>
<sequence>MPVWIILVLLGATASVLGFTGLGSLLIWVGAAVLGSGLVLAVVSRRRAHRAGPSRAPATAEPARTATTWQRRASRLGWTAVGLGTLALGLLAGAAWLLATARPPLVSQASQPALDVVMAVLPVELDLGTPRPAVLLGIGLALAALLVAVGALQAANALRVLSTRRRVEPFYAHTSAVGRRVLGPAAMRSLELDVTPPWPASALPLEHPAVVRCTVLLPAHDEAAIIGASIDSLLSQTRPADRILVVADNCTDDTVAIASARGVEVIETVGNTQAKAGALNQALAMLLPGGAVEDVYLIMDADSTITPDFLEVALGLLESDPELMAVGGLFSGEDGAGVLGQLQRNEFTRYQRVIGRREGHLFVLTGTASVFRGYALATVAQARQSLIPGHPGGVYDTLAMTEDNEITLALKSLGATMTSPPQCRVTTEVMPTWRDLRKQRLRWQRGALENVGAYGLTRTTAIYWVQQLGLAYGAVALHSYLALMAIGILSVNGLRWSPFWVAIGLVFLAERVVTAWGAGWRGRGVAVVIVFELAYSVFLQWAFATALAHIVTRRRKGWNDVPRPAVAVAALAAPVAAALGAVLGAQWNPISAETMQSSWVEALAIFVGVNTLIFATLSVFQMLPPIVKTAHDRRARRAASRPA</sequence>
<keyword evidence="7" id="KW-1185">Reference proteome</keyword>
<dbReference type="PANTHER" id="PTHR43630">
    <property type="entry name" value="POLY-BETA-1,6-N-ACETYL-D-GLUCOSAMINE SYNTHASE"/>
    <property type="match status" value="1"/>
</dbReference>
<dbReference type="InterPro" id="IPR029044">
    <property type="entry name" value="Nucleotide-diphossugar_trans"/>
</dbReference>
<feature type="transmembrane region" description="Helical" evidence="4">
    <location>
        <begin position="133"/>
        <end position="155"/>
    </location>
</feature>
<dbReference type="AlphaFoldDB" id="A0A510V5G6"/>
<dbReference type="Gene3D" id="3.90.550.10">
    <property type="entry name" value="Spore Coat Polysaccharide Biosynthesis Protein SpsA, Chain A"/>
    <property type="match status" value="1"/>
</dbReference>
<feature type="transmembrane region" description="Helical" evidence="4">
    <location>
        <begin position="525"/>
        <end position="552"/>
    </location>
</feature>